<evidence type="ECO:0000256" key="1">
    <source>
        <dbReference type="SAM" id="MobiDB-lite"/>
    </source>
</evidence>
<protein>
    <recommendedName>
        <fullName evidence="4">Secreted protein</fullName>
    </recommendedName>
</protein>
<feature type="region of interest" description="Disordered" evidence="1">
    <location>
        <begin position="68"/>
        <end position="118"/>
    </location>
</feature>
<dbReference type="Proteomes" id="UP001487740">
    <property type="component" value="Unassembled WGS sequence"/>
</dbReference>
<organism evidence="2 3">
    <name type="scientific">Scylla paramamosain</name>
    <name type="common">Mud crab</name>
    <dbReference type="NCBI Taxonomy" id="85552"/>
    <lineage>
        <taxon>Eukaryota</taxon>
        <taxon>Metazoa</taxon>
        <taxon>Ecdysozoa</taxon>
        <taxon>Arthropoda</taxon>
        <taxon>Crustacea</taxon>
        <taxon>Multicrustacea</taxon>
        <taxon>Malacostraca</taxon>
        <taxon>Eumalacostraca</taxon>
        <taxon>Eucarida</taxon>
        <taxon>Decapoda</taxon>
        <taxon>Pleocyemata</taxon>
        <taxon>Brachyura</taxon>
        <taxon>Eubrachyura</taxon>
        <taxon>Portunoidea</taxon>
        <taxon>Portunidae</taxon>
        <taxon>Portuninae</taxon>
        <taxon>Scylla</taxon>
    </lineage>
</organism>
<proteinExistence type="predicted"/>
<accession>A0AAW0T0C8</accession>
<evidence type="ECO:0008006" key="4">
    <source>
        <dbReference type="Google" id="ProtNLM"/>
    </source>
</evidence>
<evidence type="ECO:0000313" key="3">
    <source>
        <dbReference type="Proteomes" id="UP001487740"/>
    </source>
</evidence>
<dbReference type="EMBL" id="JARAKH010000041">
    <property type="protein sequence ID" value="KAK8380649.1"/>
    <property type="molecule type" value="Genomic_DNA"/>
</dbReference>
<keyword evidence="3" id="KW-1185">Reference proteome</keyword>
<evidence type="ECO:0000313" key="2">
    <source>
        <dbReference type="EMBL" id="KAK8380649.1"/>
    </source>
</evidence>
<comment type="caution">
    <text evidence="2">The sequence shown here is derived from an EMBL/GenBank/DDBJ whole genome shotgun (WGS) entry which is preliminary data.</text>
</comment>
<name>A0AAW0T0C8_SCYPA</name>
<gene>
    <name evidence="2" type="ORF">O3P69_007927</name>
</gene>
<sequence>MAMALVQSTAAGRNAAAGWYSHTTTTASTWLVTPRHAHNCAVPRSARQHNASCLSGAVPWKCQRLHPVKTPSDDRRGKALTYRSGSSSTRRASTAEHVDTSWRGLKRQHHSFDVRHSE</sequence>
<dbReference type="AlphaFoldDB" id="A0AAW0T0C8"/>
<reference evidence="2 3" key="1">
    <citation type="submission" date="2023-03" db="EMBL/GenBank/DDBJ databases">
        <title>High-quality genome of Scylla paramamosain provides insights in environmental adaptation.</title>
        <authorList>
            <person name="Zhang L."/>
        </authorList>
    </citation>
    <scope>NUCLEOTIDE SEQUENCE [LARGE SCALE GENOMIC DNA]</scope>
    <source>
        <strain evidence="2">LZ_2023a</strain>
        <tissue evidence="2">Muscle</tissue>
    </source>
</reference>
<feature type="compositionally biased region" description="Low complexity" evidence="1">
    <location>
        <begin position="83"/>
        <end position="92"/>
    </location>
</feature>